<comment type="caution">
    <text evidence="1">The sequence shown here is derived from an EMBL/GenBank/DDBJ whole genome shotgun (WGS) entry which is preliminary data.</text>
</comment>
<accession>A0ABU7TZK4</accession>
<sequence length="65" mass="7291">MWLLDFMTNTKIILSQNNVNSDVHAASASHKLKDRHIRMIALGGVIGRVYLSGVQRRSVRLARAC</sequence>
<evidence type="ECO:0000313" key="1">
    <source>
        <dbReference type="EMBL" id="MEE8657578.1"/>
    </source>
</evidence>
<dbReference type="EMBL" id="JAWJZY010000001">
    <property type="protein sequence ID" value="MEE8657578.1"/>
    <property type="molecule type" value="Genomic_DNA"/>
</dbReference>
<evidence type="ECO:0000313" key="2">
    <source>
        <dbReference type="Proteomes" id="UP001312908"/>
    </source>
</evidence>
<keyword evidence="2" id="KW-1185">Reference proteome</keyword>
<dbReference type="Proteomes" id="UP001312908">
    <property type="component" value="Unassembled WGS sequence"/>
</dbReference>
<proteinExistence type="predicted"/>
<reference evidence="1 2" key="1">
    <citation type="submission" date="2023-10" db="EMBL/GenBank/DDBJ databases">
        <title>Sorlinia euscelidii gen. nov., sp. nov., an acetic acid bacteria isolated from the gut of Euscelidius variegatus emitter.</title>
        <authorList>
            <person name="Michoud G."/>
            <person name="Marasco R."/>
            <person name="Seferji K."/>
            <person name="Gonella E."/>
            <person name="Garuglieri E."/>
            <person name="Alma A."/>
            <person name="Mapelli F."/>
            <person name="Borin S."/>
            <person name="Daffonchio D."/>
            <person name="Crotti E."/>
        </authorList>
    </citation>
    <scope>NUCLEOTIDE SEQUENCE [LARGE SCALE GENOMIC DNA]</scope>
    <source>
        <strain evidence="1 2">EV16P</strain>
    </source>
</reference>
<protein>
    <submittedName>
        <fullName evidence="1">Uncharacterized protein</fullName>
    </submittedName>
</protein>
<organism evidence="1 2">
    <name type="scientific">Sorlinia euscelidii</name>
    <dbReference type="NCBI Taxonomy" id="3081148"/>
    <lineage>
        <taxon>Bacteria</taxon>
        <taxon>Pseudomonadati</taxon>
        <taxon>Pseudomonadota</taxon>
        <taxon>Alphaproteobacteria</taxon>
        <taxon>Acetobacterales</taxon>
        <taxon>Acetobacteraceae</taxon>
        <taxon>Sorlinia</taxon>
    </lineage>
</organism>
<name>A0ABU7TZK4_9PROT</name>
<gene>
    <name evidence="1" type="ORF">DOFOFD_00905</name>
</gene>